<sequence length="361" mass="38666">MTWRKVGDAAADGPVEELQEMLPSPPKRMAGRWTLLGLAVALLATVGLALAQTGLYSPKRRSALARISAVHQQIGAIVKAAVEMSAVGNDQVGAAVELVIDNYENVGTPPNAMTVNSSMQVGDEAKWPKVLLTFAAQSGKGADLEKKAKEIIDAILESVVPEDERDQINETITVSQTGDSVLVQVVAPSDDQMEQEDADMKAAFKEHKPQFHASLNFGRSFEGMHAVHDKSAALALRGVAARLDAVFASTIFEMLSPFLPPQQVGALKALRMAKVKSDIYYSSEEELLGVMPPAPPLKDAVDRLCSMIPGPVASSLQNLDKLMAGVSGLVLEGLPYDWEVVTAFRHFNPGHILGEHCAVVP</sequence>
<proteinExistence type="predicted"/>
<evidence type="ECO:0000256" key="1">
    <source>
        <dbReference type="SAM" id="Phobius"/>
    </source>
</evidence>
<dbReference type="EMBL" id="HBNR01084538">
    <property type="protein sequence ID" value="CAE4662149.1"/>
    <property type="molecule type" value="Transcribed_RNA"/>
</dbReference>
<protein>
    <submittedName>
        <fullName evidence="2">Uncharacterized protein</fullName>
    </submittedName>
</protein>
<feature type="transmembrane region" description="Helical" evidence="1">
    <location>
        <begin position="30"/>
        <end position="51"/>
    </location>
</feature>
<evidence type="ECO:0000313" key="2">
    <source>
        <dbReference type="EMBL" id="CAE4662149.1"/>
    </source>
</evidence>
<keyword evidence="1" id="KW-0472">Membrane</keyword>
<accession>A0A7S4T0U9</accession>
<dbReference type="AlphaFoldDB" id="A0A7S4T0U9"/>
<gene>
    <name evidence="2" type="ORF">AMON00008_LOCUS60543</name>
</gene>
<organism evidence="2">
    <name type="scientific">Alexandrium monilatum</name>
    <dbReference type="NCBI Taxonomy" id="311494"/>
    <lineage>
        <taxon>Eukaryota</taxon>
        <taxon>Sar</taxon>
        <taxon>Alveolata</taxon>
        <taxon>Dinophyceae</taxon>
        <taxon>Gonyaulacales</taxon>
        <taxon>Pyrocystaceae</taxon>
        <taxon>Alexandrium</taxon>
    </lineage>
</organism>
<keyword evidence="1" id="KW-0812">Transmembrane</keyword>
<keyword evidence="1" id="KW-1133">Transmembrane helix</keyword>
<name>A0A7S4T0U9_9DINO</name>
<reference evidence="2" key="1">
    <citation type="submission" date="2021-01" db="EMBL/GenBank/DDBJ databases">
        <authorList>
            <person name="Corre E."/>
            <person name="Pelletier E."/>
            <person name="Niang G."/>
            <person name="Scheremetjew M."/>
            <person name="Finn R."/>
            <person name="Kale V."/>
            <person name="Holt S."/>
            <person name="Cochrane G."/>
            <person name="Meng A."/>
            <person name="Brown T."/>
            <person name="Cohen L."/>
        </authorList>
    </citation>
    <scope>NUCLEOTIDE SEQUENCE</scope>
    <source>
        <strain evidence="2">CCMP3105</strain>
    </source>
</reference>